<keyword evidence="2" id="KW-1185">Reference proteome</keyword>
<accession>A0A176WML9</accession>
<proteinExistence type="predicted"/>
<dbReference type="Proteomes" id="UP000077202">
    <property type="component" value="Unassembled WGS sequence"/>
</dbReference>
<protein>
    <submittedName>
        <fullName evidence="1">Uncharacterized protein</fullName>
    </submittedName>
</protein>
<dbReference type="AlphaFoldDB" id="A0A176WML9"/>
<reference evidence="1" key="1">
    <citation type="submission" date="2016-03" db="EMBL/GenBank/DDBJ databases">
        <title>Mechanisms controlling the formation of the plant cell surface in tip-growing cells are functionally conserved among land plants.</title>
        <authorList>
            <person name="Honkanen S."/>
            <person name="Jones V.A."/>
            <person name="Morieri G."/>
            <person name="Champion C."/>
            <person name="Hetherington A.J."/>
            <person name="Kelly S."/>
            <person name="Saint-Marcoux D."/>
            <person name="Proust H."/>
            <person name="Prescott H."/>
            <person name="Dolan L."/>
        </authorList>
    </citation>
    <scope>NUCLEOTIDE SEQUENCE [LARGE SCALE GENOMIC DNA]</scope>
    <source>
        <tissue evidence="1">Whole gametophyte</tissue>
    </source>
</reference>
<evidence type="ECO:0000313" key="1">
    <source>
        <dbReference type="EMBL" id="OAE34387.1"/>
    </source>
</evidence>
<name>A0A176WML9_MARPO</name>
<organism evidence="1 2">
    <name type="scientific">Marchantia polymorpha subsp. ruderalis</name>
    <dbReference type="NCBI Taxonomy" id="1480154"/>
    <lineage>
        <taxon>Eukaryota</taxon>
        <taxon>Viridiplantae</taxon>
        <taxon>Streptophyta</taxon>
        <taxon>Embryophyta</taxon>
        <taxon>Marchantiophyta</taxon>
        <taxon>Marchantiopsida</taxon>
        <taxon>Marchantiidae</taxon>
        <taxon>Marchantiales</taxon>
        <taxon>Marchantiaceae</taxon>
        <taxon>Marchantia</taxon>
    </lineage>
</organism>
<gene>
    <name evidence="1" type="ORF">AXG93_4875s1060</name>
</gene>
<dbReference type="EMBL" id="LVLJ01000408">
    <property type="protein sequence ID" value="OAE34387.1"/>
    <property type="molecule type" value="Genomic_DNA"/>
</dbReference>
<evidence type="ECO:0000313" key="2">
    <source>
        <dbReference type="Proteomes" id="UP000077202"/>
    </source>
</evidence>
<sequence length="150" mass="17235">MAPMRKRLNLRAGAWGEEKSLWVMFSGWAQGRLYSSHTSPLHWPQTFSTETLLKAHGDVYLETGMGENPRNLDDSNDLLRVDLYELLSTVDHNSRYKPLNRDSWLGGMGDFDLERCTDNNRDSSAFITSEDCPEMQNSSLKMHTSSFEKR</sequence>
<comment type="caution">
    <text evidence="1">The sequence shown here is derived from an EMBL/GenBank/DDBJ whole genome shotgun (WGS) entry which is preliminary data.</text>
</comment>